<evidence type="ECO:0000313" key="2">
    <source>
        <dbReference type="Proteomes" id="UP000805193"/>
    </source>
</evidence>
<reference evidence="1 2" key="1">
    <citation type="journal article" date="2020" name="Cell">
        <title>Large-Scale Comparative Analyses of Tick Genomes Elucidate Their Genetic Diversity and Vector Capacities.</title>
        <authorList>
            <consortium name="Tick Genome and Microbiome Consortium (TIGMIC)"/>
            <person name="Jia N."/>
            <person name="Wang J."/>
            <person name="Shi W."/>
            <person name="Du L."/>
            <person name="Sun Y."/>
            <person name="Zhan W."/>
            <person name="Jiang J.F."/>
            <person name="Wang Q."/>
            <person name="Zhang B."/>
            <person name="Ji P."/>
            <person name="Bell-Sakyi L."/>
            <person name="Cui X.M."/>
            <person name="Yuan T.T."/>
            <person name="Jiang B.G."/>
            <person name="Yang W.F."/>
            <person name="Lam T.T."/>
            <person name="Chang Q.C."/>
            <person name="Ding S.J."/>
            <person name="Wang X.J."/>
            <person name="Zhu J.G."/>
            <person name="Ruan X.D."/>
            <person name="Zhao L."/>
            <person name="Wei J.T."/>
            <person name="Ye R.Z."/>
            <person name="Que T.C."/>
            <person name="Du C.H."/>
            <person name="Zhou Y.H."/>
            <person name="Cheng J.X."/>
            <person name="Dai P.F."/>
            <person name="Guo W.B."/>
            <person name="Han X.H."/>
            <person name="Huang E.J."/>
            <person name="Li L.F."/>
            <person name="Wei W."/>
            <person name="Gao Y.C."/>
            <person name="Liu J.Z."/>
            <person name="Shao H.Z."/>
            <person name="Wang X."/>
            <person name="Wang C.C."/>
            <person name="Yang T.C."/>
            <person name="Huo Q.B."/>
            <person name="Li W."/>
            <person name="Chen H.Y."/>
            <person name="Chen S.E."/>
            <person name="Zhou L.G."/>
            <person name="Ni X.B."/>
            <person name="Tian J.H."/>
            <person name="Sheng Y."/>
            <person name="Liu T."/>
            <person name="Pan Y.S."/>
            <person name="Xia L.Y."/>
            <person name="Li J."/>
            <person name="Zhao F."/>
            <person name="Cao W.C."/>
        </authorList>
    </citation>
    <scope>NUCLEOTIDE SEQUENCE [LARGE SCALE GENOMIC DNA]</scope>
    <source>
        <strain evidence="1">Iper-2018</strain>
    </source>
</reference>
<name>A0AC60Q6Y0_IXOPE</name>
<organism evidence="1 2">
    <name type="scientific">Ixodes persulcatus</name>
    <name type="common">Taiga tick</name>
    <dbReference type="NCBI Taxonomy" id="34615"/>
    <lineage>
        <taxon>Eukaryota</taxon>
        <taxon>Metazoa</taxon>
        <taxon>Ecdysozoa</taxon>
        <taxon>Arthropoda</taxon>
        <taxon>Chelicerata</taxon>
        <taxon>Arachnida</taxon>
        <taxon>Acari</taxon>
        <taxon>Parasitiformes</taxon>
        <taxon>Ixodida</taxon>
        <taxon>Ixodoidea</taxon>
        <taxon>Ixodidae</taxon>
        <taxon>Ixodinae</taxon>
        <taxon>Ixodes</taxon>
    </lineage>
</organism>
<dbReference type="Proteomes" id="UP000805193">
    <property type="component" value="Unassembled WGS sequence"/>
</dbReference>
<sequence>MSVRPSAIGPASGAGASAREITCSRARMSTSSSSTTASSAPPTTSSLPTLLMSMNVTENATQVWEELPPTFLQTTGAQAISGAFVWTALIITCHQASAGPANAWA</sequence>
<keyword evidence="2" id="KW-1185">Reference proteome</keyword>
<evidence type="ECO:0000313" key="1">
    <source>
        <dbReference type="EMBL" id="KAG0429622.1"/>
    </source>
</evidence>
<comment type="caution">
    <text evidence="1">The sequence shown here is derived from an EMBL/GenBank/DDBJ whole genome shotgun (WGS) entry which is preliminary data.</text>
</comment>
<accession>A0AC60Q6Y0</accession>
<gene>
    <name evidence="1" type="ORF">HPB47_023448</name>
</gene>
<proteinExistence type="predicted"/>
<dbReference type="EMBL" id="JABSTQ010009396">
    <property type="protein sequence ID" value="KAG0429622.1"/>
    <property type="molecule type" value="Genomic_DNA"/>
</dbReference>
<protein>
    <submittedName>
        <fullName evidence="1">Uncharacterized protein</fullName>
    </submittedName>
</protein>